<protein>
    <submittedName>
        <fullName evidence="2">Uncharacterized protein</fullName>
    </submittedName>
</protein>
<accession>Q87Y06</accession>
<name>Q87Y06_PSESM</name>
<proteinExistence type="predicted"/>
<feature type="compositionally biased region" description="Low complexity" evidence="1">
    <location>
        <begin position="162"/>
        <end position="176"/>
    </location>
</feature>
<dbReference type="KEGG" id="pst:PSPTO_4012"/>
<dbReference type="STRING" id="223283.PSPTO_4012"/>
<dbReference type="OrthoDB" id="6893811at2"/>
<keyword evidence="3" id="KW-1185">Reference proteome</keyword>
<evidence type="ECO:0000313" key="3">
    <source>
        <dbReference type="Proteomes" id="UP000002515"/>
    </source>
</evidence>
<reference evidence="2 3" key="1">
    <citation type="journal article" date="2003" name="Proc. Natl. Acad. Sci. U.S.A.">
        <title>The complete genome sequence of the Arabidopsis and tomato pathogen Pseudomonas syringae pv. tomato DC3000.</title>
        <authorList>
            <person name="Buell C.R."/>
            <person name="Joardar V."/>
            <person name="Lindeberg M."/>
            <person name="Selengut J."/>
            <person name="Paulsen I.T."/>
            <person name="Gwinn M.L."/>
            <person name="Dodson R.J."/>
            <person name="Deboy R.T."/>
            <person name="Durkin A.S."/>
            <person name="Kolonay J.F."/>
            <person name="Madupu R."/>
            <person name="Daugherty S."/>
            <person name="Brinkac L."/>
            <person name="Beanan M.J."/>
            <person name="Haft D.H."/>
            <person name="Nelson W.C."/>
            <person name="Davidsen T."/>
            <person name="Zafar N."/>
            <person name="Zhou L."/>
            <person name="Liu J."/>
            <person name="Yuan Q."/>
            <person name="Khouri H."/>
            <person name="Fedorova N."/>
            <person name="Tran B."/>
            <person name="Russell D."/>
            <person name="Berry K."/>
            <person name="Utterback T."/>
            <person name="Van Aken S.E."/>
            <person name="Feldblyum T.V."/>
            <person name="D'Ascenzo M."/>
            <person name="Deng W.L."/>
            <person name="Ramos A.R."/>
            <person name="Alfano J.R."/>
            <person name="Cartinhour S."/>
            <person name="Chatterjee A.K."/>
            <person name="Delaney T.P."/>
            <person name="Lazarowitz S.G."/>
            <person name="Martin G.B."/>
            <person name="Schneider D.J."/>
            <person name="Tang X."/>
            <person name="Bender C.L."/>
            <person name="White O."/>
            <person name="Fraser C.M."/>
            <person name="Collmer A."/>
        </authorList>
    </citation>
    <scope>NUCLEOTIDE SEQUENCE [LARGE SCALE GENOMIC DNA]</scope>
    <source>
        <strain evidence="3">ATCC BAA-871 / DC3000</strain>
    </source>
</reference>
<evidence type="ECO:0000313" key="2">
    <source>
        <dbReference type="EMBL" id="AAO57469.1"/>
    </source>
</evidence>
<dbReference type="HOGENOM" id="CLU_066218_0_0_6"/>
<dbReference type="EMBL" id="AE016853">
    <property type="protein sequence ID" value="AAO57469.1"/>
    <property type="molecule type" value="Genomic_DNA"/>
</dbReference>
<dbReference type="PATRIC" id="fig|223283.9.peg.4117"/>
<feature type="region of interest" description="Disordered" evidence="1">
    <location>
        <begin position="154"/>
        <end position="192"/>
    </location>
</feature>
<gene>
    <name evidence="2" type="ordered locus">PSPTO_4012</name>
</gene>
<dbReference type="Proteomes" id="UP000002515">
    <property type="component" value="Chromosome"/>
</dbReference>
<sequence>MIISALILAAVSAWATYDRLLTSIVSGQARYAAFAEQRIVDLQTVRSDGLRQLDFLDKDARSIGDQARKLRERGIISKAQELESSALARIDGQREQVLHRLDRASVELTELRARPTASVGLPEALAILLCAGFAIALEAVPALIGSALRVGGLSEPSPAERTASTTPTTITTTTTTDPEHPASGEQQDLFGSPDGALMKTLLDITRKAQPGTPISLRDFTAAARVGNRRAMKLFRAALALGELRKTTAGYVTA</sequence>
<evidence type="ECO:0000256" key="1">
    <source>
        <dbReference type="SAM" id="MobiDB-lite"/>
    </source>
</evidence>
<organism evidence="2 3">
    <name type="scientific">Pseudomonas syringae pv. tomato (strain ATCC BAA-871 / DC3000)</name>
    <dbReference type="NCBI Taxonomy" id="223283"/>
    <lineage>
        <taxon>Bacteria</taxon>
        <taxon>Pseudomonadati</taxon>
        <taxon>Pseudomonadota</taxon>
        <taxon>Gammaproteobacteria</taxon>
        <taxon>Pseudomonadales</taxon>
        <taxon>Pseudomonadaceae</taxon>
        <taxon>Pseudomonas</taxon>
    </lineage>
</organism>
<dbReference type="AlphaFoldDB" id="Q87Y06"/>